<keyword evidence="7" id="KW-0063">Aspartyl esterase</keyword>
<dbReference type="PANTHER" id="PTHR31321:SF134">
    <property type="entry name" value="PECTINESTERASE"/>
    <property type="match status" value="1"/>
</dbReference>
<dbReference type="GO" id="GO:0045490">
    <property type="term" value="P:pectin catabolic process"/>
    <property type="evidence" value="ECO:0007669"/>
    <property type="project" value="TreeGrafter"/>
</dbReference>
<keyword evidence="8" id="KW-0732">Signal</keyword>
<dbReference type="KEGG" id="qsa:O6P43_010878"/>
<organism evidence="10 11">
    <name type="scientific">Quillaja saponaria</name>
    <name type="common">Soap bark tree</name>
    <dbReference type="NCBI Taxonomy" id="32244"/>
    <lineage>
        <taxon>Eukaryota</taxon>
        <taxon>Viridiplantae</taxon>
        <taxon>Streptophyta</taxon>
        <taxon>Embryophyta</taxon>
        <taxon>Tracheophyta</taxon>
        <taxon>Spermatophyta</taxon>
        <taxon>Magnoliopsida</taxon>
        <taxon>eudicotyledons</taxon>
        <taxon>Gunneridae</taxon>
        <taxon>Pentapetalae</taxon>
        <taxon>rosids</taxon>
        <taxon>fabids</taxon>
        <taxon>Fabales</taxon>
        <taxon>Quillajaceae</taxon>
        <taxon>Quillaja</taxon>
    </lineage>
</organism>
<name>A0AAD7VEV0_QUISA</name>
<dbReference type="GO" id="GO:0030599">
    <property type="term" value="F:pectinesterase activity"/>
    <property type="evidence" value="ECO:0007669"/>
    <property type="project" value="UniProtKB-EC"/>
</dbReference>
<keyword evidence="11" id="KW-1185">Reference proteome</keyword>
<dbReference type="PANTHER" id="PTHR31321">
    <property type="entry name" value="ACYL-COA THIOESTER HYDROLASE YBHC-RELATED"/>
    <property type="match status" value="1"/>
</dbReference>
<dbReference type="EC" id="3.1.1.11" evidence="4"/>
<evidence type="ECO:0000256" key="5">
    <source>
        <dbReference type="ARBA" id="ARBA00022512"/>
    </source>
</evidence>
<dbReference type="EMBL" id="JARAOO010000004">
    <property type="protein sequence ID" value="KAJ7973088.1"/>
    <property type="molecule type" value="Genomic_DNA"/>
</dbReference>
<comment type="subcellular location">
    <subcellularLocation>
        <location evidence="1">Secreted</location>
        <location evidence="1">Cell wall</location>
    </subcellularLocation>
</comment>
<dbReference type="Pfam" id="PF01095">
    <property type="entry name" value="Pectinesterase"/>
    <property type="match status" value="1"/>
</dbReference>
<proteinExistence type="inferred from homology"/>
<keyword evidence="5" id="KW-0964">Secreted</keyword>
<dbReference type="InterPro" id="IPR011050">
    <property type="entry name" value="Pectin_lyase_fold/virulence"/>
</dbReference>
<evidence type="ECO:0000256" key="1">
    <source>
        <dbReference type="ARBA" id="ARBA00004191"/>
    </source>
</evidence>
<dbReference type="InterPro" id="IPR012334">
    <property type="entry name" value="Pectin_lyas_fold"/>
</dbReference>
<feature type="signal peptide" evidence="8">
    <location>
        <begin position="1"/>
        <end position="23"/>
    </location>
</feature>
<evidence type="ECO:0000256" key="7">
    <source>
        <dbReference type="ARBA" id="ARBA00023085"/>
    </source>
</evidence>
<evidence type="ECO:0000256" key="2">
    <source>
        <dbReference type="ARBA" id="ARBA00005184"/>
    </source>
</evidence>
<dbReference type="SUPFAM" id="SSF51126">
    <property type="entry name" value="Pectin lyase-like"/>
    <property type="match status" value="1"/>
</dbReference>
<evidence type="ECO:0000259" key="9">
    <source>
        <dbReference type="Pfam" id="PF01095"/>
    </source>
</evidence>
<evidence type="ECO:0000313" key="11">
    <source>
        <dbReference type="Proteomes" id="UP001163823"/>
    </source>
</evidence>
<evidence type="ECO:0000313" key="10">
    <source>
        <dbReference type="EMBL" id="KAJ7973088.1"/>
    </source>
</evidence>
<keyword evidence="6" id="KW-0378">Hydrolase</keyword>
<feature type="chain" id="PRO_5041916640" description="pectinesterase" evidence="8">
    <location>
        <begin position="24"/>
        <end position="305"/>
    </location>
</feature>
<evidence type="ECO:0000256" key="6">
    <source>
        <dbReference type="ARBA" id="ARBA00022801"/>
    </source>
</evidence>
<comment type="caution">
    <text evidence="10">The sequence shown here is derived from an EMBL/GenBank/DDBJ whole genome shotgun (WGS) entry which is preliminary data.</text>
</comment>
<dbReference type="GO" id="GO:0042545">
    <property type="term" value="P:cell wall modification"/>
    <property type="evidence" value="ECO:0007669"/>
    <property type="project" value="InterPro"/>
</dbReference>
<evidence type="ECO:0000256" key="8">
    <source>
        <dbReference type="SAM" id="SignalP"/>
    </source>
</evidence>
<evidence type="ECO:0000256" key="3">
    <source>
        <dbReference type="ARBA" id="ARBA00008891"/>
    </source>
</evidence>
<evidence type="ECO:0000256" key="4">
    <source>
        <dbReference type="ARBA" id="ARBA00013229"/>
    </source>
</evidence>
<protein>
    <recommendedName>
        <fullName evidence="4">pectinesterase</fullName>
        <ecNumber evidence="4">3.1.1.11</ecNumber>
    </recommendedName>
</protein>
<dbReference type="Gene3D" id="2.160.20.10">
    <property type="entry name" value="Single-stranded right-handed beta-helix, Pectin lyase-like"/>
    <property type="match status" value="1"/>
</dbReference>
<dbReference type="InterPro" id="IPR000070">
    <property type="entry name" value="Pectinesterase_cat"/>
</dbReference>
<sequence length="305" mass="33702">MQSTHLFSFIFVLSILGSSVCKAQDCSLPPKTIKVDQSGQGDFKTILSAIDSVPDKNSQWVHIQISAGIYKETVQISRDKTCIFLEGAGLNNTSIEWDNHENTDESATFTSSADNFVAKDITFKNTFSRPVLNSYNITPALAAAVRGDKAAFYQCAFLGVQDTLLDDDGHHYFHKCHIQGAFDFIYGRGQSIYEKTVIEYSLGKSGSTRDGGSITAHARESPDDTSGYVFKNCTVTGKEGWNAWNVDDVGNLFYAEEGCRGAGADKSKRVPWLKHLNADELKEFSNISYIDKEGWLAKLPFDPTI</sequence>
<comment type="similarity">
    <text evidence="3">Belongs to the pectinesterase family.</text>
</comment>
<reference evidence="10" key="1">
    <citation type="journal article" date="2023" name="Science">
        <title>Elucidation of the pathway for biosynthesis of saponin adjuvants from the soapbark tree.</title>
        <authorList>
            <person name="Reed J."/>
            <person name="Orme A."/>
            <person name="El-Demerdash A."/>
            <person name="Owen C."/>
            <person name="Martin L.B.B."/>
            <person name="Misra R.C."/>
            <person name="Kikuchi S."/>
            <person name="Rejzek M."/>
            <person name="Martin A.C."/>
            <person name="Harkess A."/>
            <person name="Leebens-Mack J."/>
            <person name="Louveau T."/>
            <person name="Stephenson M.J."/>
            <person name="Osbourn A."/>
        </authorList>
    </citation>
    <scope>NUCLEOTIDE SEQUENCE</scope>
    <source>
        <strain evidence="10">S10</strain>
    </source>
</reference>
<keyword evidence="5" id="KW-0134">Cell wall</keyword>
<dbReference type="AlphaFoldDB" id="A0AAD7VEV0"/>
<dbReference type="Proteomes" id="UP001163823">
    <property type="component" value="Chromosome 4"/>
</dbReference>
<comment type="pathway">
    <text evidence="2">Glycan metabolism; pectin degradation; 2-dehydro-3-deoxy-D-gluconate from pectin: step 1/5.</text>
</comment>
<gene>
    <name evidence="10" type="ORF">O6P43_010878</name>
</gene>
<accession>A0AAD7VEV0</accession>
<feature type="domain" description="Pectinesterase catalytic" evidence="9">
    <location>
        <begin position="33"/>
        <end position="238"/>
    </location>
</feature>